<name>A0ABS3V2E3_9ACTN</name>
<dbReference type="SUPFAM" id="SSF46894">
    <property type="entry name" value="C-terminal effector domain of the bipartite response regulators"/>
    <property type="match status" value="1"/>
</dbReference>
<dbReference type="Gene3D" id="1.10.10.10">
    <property type="entry name" value="Winged helix-like DNA-binding domain superfamily/Winged helix DNA-binding domain"/>
    <property type="match status" value="1"/>
</dbReference>
<dbReference type="PROSITE" id="PS50043">
    <property type="entry name" value="HTH_LUXR_2"/>
    <property type="match status" value="1"/>
</dbReference>
<gene>
    <name evidence="2" type="ORF">JQN83_02800</name>
</gene>
<comment type="caution">
    <text evidence="2">The sequence shown here is derived from an EMBL/GenBank/DDBJ whole genome shotgun (WGS) entry which is preliminary data.</text>
</comment>
<dbReference type="EMBL" id="JAGFWR010000001">
    <property type="protein sequence ID" value="MBO4159738.1"/>
    <property type="molecule type" value="Genomic_DNA"/>
</dbReference>
<dbReference type="CDD" id="cd06170">
    <property type="entry name" value="LuxR_C_like"/>
    <property type="match status" value="1"/>
</dbReference>
<accession>A0ABS3V2E3</accession>
<dbReference type="InterPro" id="IPR000792">
    <property type="entry name" value="Tscrpt_reg_LuxR_C"/>
</dbReference>
<dbReference type="RefSeq" id="WP_208565410.1">
    <property type="nucleotide sequence ID" value="NZ_JAGFWR010000001.1"/>
</dbReference>
<dbReference type="Pfam" id="PF00196">
    <property type="entry name" value="GerE"/>
    <property type="match status" value="1"/>
</dbReference>
<sequence length="289" mass="31561">MKDDRRPLEALLDLLERHEEAQVGAAAAIRSVRAKVAALATCGWPVTAGATGIEEVASWSRMEDLLKNAAVHAAGEMMWMDPPAPAQQIVTDAVNRHRTGIDAGLVIRVIRQNASVGAARIAGPLQKMASVSVQVRSTQLVPFRFLVVDDDLALIWPTGPGNRISGHLLVRQETVVALLRRVFEFCWSTTTESPTAVTPGVAPDDRDPIVRYTSTDLVDSPLRLTEQQLMILRLWARGRPDTAIARELQLSARTLRRLVSALLRRLGTSSRFEAGVVAGRIEGLLDFPS</sequence>
<evidence type="ECO:0000313" key="3">
    <source>
        <dbReference type="Proteomes" id="UP000671399"/>
    </source>
</evidence>
<dbReference type="InterPro" id="IPR016032">
    <property type="entry name" value="Sig_transdc_resp-reg_C-effctor"/>
</dbReference>
<evidence type="ECO:0000259" key="1">
    <source>
        <dbReference type="PROSITE" id="PS50043"/>
    </source>
</evidence>
<feature type="domain" description="HTH luxR-type" evidence="1">
    <location>
        <begin position="217"/>
        <end position="282"/>
    </location>
</feature>
<dbReference type="Proteomes" id="UP000671399">
    <property type="component" value="Unassembled WGS sequence"/>
</dbReference>
<protein>
    <submittedName>
        <fullName evidence="2">Helix-turn-helix transcriptional regulator</fullName>
    </submittedName>
</protein>
<reference evidence="2 3" key="1">
    <citation type="submission" date="2021-03" db="EMBL/GenBank/DDBJ databases">
        <authorList>
            <person name="Lee D.-H."/>
        </authorList>
    </citation>
    <scope>NUCLEOTIDE SEQUENCE [LARGE SCALE GENOMIC DNA]</scope>
    <source>
        <strain evidence="2 3">MMS20-R2-23</strain>
    </source>
</reference>
<dbReference type="InterPro" id="IPR036388">
    <property type="entry name" value="WH-like_DNA-bd_sf"/>
</dbReference>
<dbReference type="SMART" id="SM00421">
    <property type="entry name" value="HTH_LUXR"/>
    <property type="match status" value="1"/>
</dbReference>
<proteinExistence type="predicted"/>
<organism evidence="2 3">
    <name type="scientific">Micromonospora antibiotica</name>
    <dbReference type="NCBI Taxonomy" id="2807623"/>
    <lineage>
        <taxon>Bacteria</taxon>
        <taxon>Bacillati</taxon>
        <taxon>Actinomycetota</taxon>
        <taxon>Actinomycetes</taxon>
        <taxon>Micromonosporales</taxon>
        <taxon>Micromonosporaceae</taxon>
        <taxon>Micromonospora</taxon>
    </lineage>
</organism>
<evidence type="ECO:0000313" key="2">
    <source>
        <dbReference type="EMBL" id="MBO4159738.1"/>
    </source>
</evidence>
<keyword evidence="3" id="KW-1185">Reference proteome</keyword>